<evidence type="ECO:0000313" key="2">
    <source>
        <dbReference type="EMBL" id="PYH37884.1"/>
    </source>
</evidence>
<evidence type="ECO:0000313" key="3">
    <source>
        <dbReference type="Proteomes" id="UP000247647"/>
    </source>
</evidence>
<dbReference type="Pfam" id="PF00085">
    <property type="entry name" value="Thioredoxin"/>
    <property type="match status" value="1"/>
</dbReference>
<dbReference type="AlphaFoldDB" id="A0A318YUA4"/>
<sequence>MTLLLFYITSLEEYLYLINSGDVVIIDFWATEGGPHETISSVFEDLASKSEFSEIKFAKVDADAQPEILNEAGIGSFPTFMAFMNGNKLDEFVGASPQGLEALVEQYARV</sequence>
<dbReference type="Gene3D" id="3.40.30.10">
    <property type="entry name" value="Glutaredoxin"/>
    <property type="match status" value="1"/>
</dbReference>
<protein>
    <submittedName>
        <fullName evidence="2">Thioredoxin-like protein</fullName>
    </submittedName>
</protein>
<dbReference type="EMBL" id="KZ821449">
    <property type="protein sequence ID" value="PYH37884.1"/>
    <property type="molecule type" value="Genomic_DNA"/>
</dbReference>
<feature type="domain" description="Thioredoxin" evidence="1">
    <location>
        <begin position="1"/>
        <end position="109"/>
    </location>
</feature>
<dbReference type="RefSeq" id="XP_025483362.1">
    <property type="nucleotide sequence ID" value="XM_025622574.1"/>
</dbReference>
<dbReference type="PANTHER" id="PTHR10438:SF468">
    <property type="entry name" value="THIOREDOXIN-1-RELATED"/>
    <property type="match status" value="1"/>
</dbReference>
<accession>A0A318YUA4</accession>
<dbReference type="CDD" id="cd02947">
    <property type="entry name" value="TRX_family"/>
    <property type="match status" value="1"/>
</dbReference>
<dbReference type="GeneID" id="37125030"/>
<dbReference type="PANTHER" id="PTHR10438">
    <property type="entry name" value="THIOREDOXIN"/>
    <property type="match status" value="1"/>
</dbReference>
<name>A0A318YUA4_ASPNB</name>
<dbReference type="InterPro" id="IPR013766">
    <property type="entry name" value="Thioredoxin_domain"/>
</dbReference>
<gene>
    <name evidence="2" type="ORF">BO87DRAFT_373539</name>
</gene>
<dbReference type="SUPFAM" id="SSF52833">
    <property type="entry name" value="Thioredoxin-like"/>
    <property type="match status" value="1"/>
</dbReference>
<dbReference type="OrthoDB" id="10263751at2759"/>
<organism evidence="2 3">
    <name type="scientific">Aspergillus neoniger (strain CBS 115656)</name>
    <dbReference type="NCBI Taxonomy" id="1448310"/>
    <lineage>
        <taxon>Eukaryota</taxon>
        <taxon>Fungi</taxon>
        <taxon>Dikarya</taxon>
        <taxon>Ascomycota</taxon>
        <taxon>Pezizomycotina</taxon>
        <taxon>Eurotiomycetes</taxon>
        <taxon>Eurotiomycetidae</taxon>
        <taxon>Eurotiales</taxon>
        <taxon>Aspergillaceae</taxon>
        <taxon>Aspergillus</taxon>
        <taxon>Aspergillus subgen. Circumdati</taxon>
    </lineage>
</organism>
<keyword evidence="3" id="KW-1185">Reference proteome</keyword>
<dbReference type="PROSITE" id="PS51352">
    <property type="entry name" value="THIOREDOXIN_2"/>
    <property type="match status" value="1"/>
</dbReference>
<reference evidence="2" key="1">
    <citation type="submission" date="2016-12" db="EMBL/GenBank/DDBJ databases">
        <title>The genomes of Aspergillus section Nigri reveals drivers in fungal speciation.</title>
        <authorList>
            <consortium name="DOE Joint Genome Institute"/>
            <person name="Vesth T.C."/>
            <person name="Nybo J."/>
            <person name="Theobald S."/>
            <person name="Brandl J."/>
            <person name="Frisvad J.C."/>
            <person name="Nielsen K.F."/>
            <person name="Lyhne E.K."/>
            <person name="Kogle M.E."/>
            <person name="Kuo A."/>
            <person name="Riley R."/>
            <person name="Clum A."/>
            <person name="Nolan M."/>
            <person name="Lipzen A."/>
            <person name="Salamov A."/>
            <person name="Henrissat B."/>
            <person name="Wiebenga A."/>
            <person name="De Vries R.P."/>
            <person name="Grigoriev I.V."/>
            <person name="Mortensen U.H."/>
            <person name="Andersen M.R."/>
            <person name="Baker S.E."/>
        </authorList>
    </citation>
    <scope>NUCLEOTIDE SEQUENCE [LARGE SCALE GENOMIC DNA]</scope>
    <source>
        <strain evidence="2">CBS 115656</strain>
    </source>
</reference>
<dbReference type="Proteomes" id="UP000247647">
    <property type="component" value="Unassembled WGS sequence"/>
</dbReference>
<evidence type="ECO:0000259" key="1">
    <source>
        <dbReference type="PROSITE" id="PS51352"/>
    </source>
</evidence>
<dbReference type="InterPro" id="IPR050620">
    <property type="entry name" value="Thioredoxin_H-type-like"/>
</dbReference>
<dbReference type="InterPro" id="IPR036249">
    <property type="entry name" value="Thioredoxin-like_sf"/>
</dbReference>
<proteinExistence type="predicted"/>